<proteinExistence type="predicted"/>
<dbReference type="EMBL" id="QJKJ01003207">
    <property type="protein sequence ID" value="RDX99529.1"/>
    <property type="molecule type" value="Genomic_DNA"/>
</dbReference>
<dbReference type="AlphaFoldDB" id="A0A371H9T3"/>
<reference evidence="1" key="1">
    <citation type="submission" date="2018-05" db="EMBL/GenBank/DDBJ databases">
        <title>Draft genome of Mucuna pruriens seed.</title>
        <authorList>
            <person name="Nnadi N.E."/>
            <person name="Vos R."/>
            <person name="Hasami M.H."/>
            <person name="Devisetty U.K."/>
            <person name="Aguiy J.C."/>
        </authorList>
    </citation>
    <scope>NUCLEOTIDE SEQUENCE [LARGE SCALE GENOMIC DNA]</scope>
    <source>
        <strain evidence="1">JCA_2017</strain>
    </source>
</reference>
<sequence>MEEELGCLDRPKAASDHHYSSHLKYGEMDSAICECRSARVMLRALVMPSFEGAGIWGRRVSHSSTFDVLVRNIQKIITNCMYFACDMILTEKSREAINFILEQ</sequence>
<comment type="caution">
    <text evidence="1">The sequence shown here is derived from an EMBL/GenBank/DDBJ whole genome shotgun (WGS) entry which is preliminary data.</text>
</comment>
<name>A0A371H9T3_MUCPR</name>
<gene>
    <name evidence="1" type="ORF">CR513_17411</name>
</gene>
<organism evidence="1 2">
    <name type="scientific">Mucuna pruriens</name>
    <name type="common">Velvet bean</name>
    <name type="synonym">Dolichos pruriens</name>
    <dbReference type="NCBI Taxonomy" id="157652"/>
    <lineage>
        <taxon>Eukaryota</taxon>
        <taxon>Viridiplantae</taxon>
        <taxon>Streptophyta</taxon>
        <taxon>Embryophyta</taxon>
        <taxon>Tracheophyta</taxon>
        <taxon>Spermatophyta</taxon>
        <taxon>Magnoliopsida</taxon>
        <taxon>eudicotyledons</taxon>
        <taxon>Gunneridae</taxon>
        <taxon>Pentapetalae</taxon>
        <taxon>rosids</taxon>
        <taxon>fabids</taxon>
        <taxon>Fabales</taxon>
        <taxon>Fabaceae</taxon>
        <taxon>Papilionoideae</taxon>
        <taxon>50 kb inversion clade</taxon>
        <taxon>NPAAA clade</taxon>
        <taxon>indigoferoid/millettioid clade</taxon>
        <taxon>Phaseoleae</taxon>
        <taxon>Mucuna</taxon>
    </lineage>
</organism>
<dbReference type="Proteomes" id="UP000257109">
    <property type="component" value="Unassembled WGS sequence"/>
</dbReference>
<evidence type="ECO:0000313" key="1">
    <source>
        <dbReference type="EMBL" id="RDX99529.1"/>
    </source>
</evidence>
<evidence type="ECO:0000313" key="2">
    <source>
        <dbReference type="Proteomes" id="UP000257109"/>
    </source>
</evidence>
<keyword evidence="2" id="KW-1185">Reference proteome</keyword>
<protein>
    <submittedName>
        <fullName evidence="1">Uncharacterized protein</fullName>
    </submittedName>
</protein>
<accession>A0A371H9T3</accession>
<feature type="non-terminal residue" evidence="1">
    <location>
        <position position="1"/>
    </location>
</feature>